<keyword evidence="2" id="KW-1185">Reference proteome</keyword>
<dbReference type="EMBL" id="JBDLOU010000082">
    <property type="protein sequence ID" value="MEX3741935.1"/>
    <property type="molecule type" value="Genomic_DNA"/>
</dbReference>
<protein>
    <submittedName>
        <fullName evidence="1">Uncharacterized protein</fullName>
    </submittedName>
</protein>
<dbReference type="RefSeq" id="WP_368574137.1">
    <property type="nucleotide sequence ID" value="NZ_JBDLOU010000082.1"/>
</dbReference>
<reference evidence="1 2" key="1">
    <citation type="submission" date="2024-04" db="EMBL/GenBank/DDBJ databases">
        <title>Genomic Markers of Mycobacteria.</title>
        <authorList>
            <person name="Soliman M.S."/>
            <person name="Elkholy A."/>
            <person name="Soliman N.S."/>
            <person name="Abbas A."/>
            <person name="Khayrat S."/>
            <person name="Shawky S."/>
        </authorList>
    </citation>
    <scope>NUCLEOTIDE SEQUENCE [LARGE SCALE GENOMIC DNA]</scope>
    <source>
        <strain evidence="1 2">Egy-CU-AM5</strain>
    </source>
</reference>
<comment type="caution">
    <text evidence="1">The sequence shown here is derived from an EMBL/GenBank/DDBJ whole genome shotgun (WGS) entry which is preliminary data.</text>
</comment>
<dbReference type="Proteomes" id="UP001558474">
    <property type="component" value="Unassembled WGS sequence"/>
</dbReference>
<accession>A0ABV3VNW1</accession>
<name>A0ABV3VNW1_9MYCO</name>
<sequence>MATLADRVKATAQSLIAAAGMTHAVAATDIKSSAEALHRQFAEHSKVDISTKIASEIKKSHRPGISGSI</sequence>
<evidence type="ECO:0000313" key="1">
    <source>
        <dbReference type="EMBL" id="MEX3741935.1"/>
    </source>
</evidence>
<organism evidence="1 2">
    <name type="scientific">Mycolicibacterium porcinum</name>
    <dbReference type="NCBI Taxonomy" id="39693"/>
    <lineage>
        <taxon>Bacteria</taxon>
        <taxon>Bacillati</taxon>
        <taxon>Actinomycetota</taxon>
        <taxon>Actinomycetes</taxon>
        <taxon>Mycobacteriales</taxon>
        <taxon>Mycobacteriaceae</taxon>
        <taxon>Mycolicibacterium</taxon>
    </lineage>
</organism>
<proteinExistence type="predicted"/>
<gene>
    <name evidence="1" type="ORF">ABFW12_27255</name>
</gene>
<evidence type="ECO:0000313" key="2">
    <source>
        <dbReference type="Proteomes" id="UP001558474"/>
    </source>
</evidence>